<comment type="subcellular location">
    <subcellularLocation>
        <location evidence="1">Nucleus</location>
    </subcellularLocation>
</comment>
<dbReference type="EMBL" id="CAJVCH010571160">
    <property type="protein sequence ID" value="CAG7836790.1"/>
    <property type="molecule type" value="Genomic_DNA"/>
</dbReference>
<comment type="caution">
    <text evidence="12">The sequence shown here is derived from an EMBL/GenBank/DDBJ whole genome shotgun (WGS) entry which is preliminary data.</text>
</comment>
<proteinExistence type="predicted"/>
<dbReference type="FunFam" id="3.30.160.60:FF:000446">
    <property type="entry name" value="Zinc finger protein"/>
    <property type="match status" value="1"/>
</dbReference>
<evidence type="ECO:0000256" key="8">
    <source>
        <dbReference type="ARBA" id="ARBA00023242"/>
    </source>
</evidence>
<evidence type="ECO:0000256" key="6">
    <source>
        <dbReference type="ARBA" id="ARBA00023015"/>
    </source>
</evidence>
<dbReference type="FunFam" id="3.30.160.60:FF:000130">
    <property type="entry name" value="Spalt-like transcription factor 4"/>
    <property type="match status" value="1"/>
</dbReference>
<keyword evidence="5" id="KW-0862">Zinc</keyword>
<evidence type="ECO:0000256" key="7">
    <source>
        <dbReference type="ARBA" id="ARBA00023163"/>
    </source>
</evidence>
<keyword evidence="4 9" id="KW-0863">Zinc-finger</keyword>
<dbReference type="Proteomes" id="UP000708208">
    <property type="component" value="Unassembled WGS sequence"/>
</dbReference>
<keyword evidence="2" id="KW-0479">Metal-binding</keyword>
<organism evidence="12 13">
    <name type="scientific">Allacma fusca</name>
    <dbReference type="NCBI Taxonomy" id="39272"/>
    <lineage>
        <taxon>Eukaryota</taxon>
        <taxon>Metazoa</taxon>
        <taxon>Ecdysozoa</taxon>
        <taxon>Arthropoda</taxon>
        <taxon>Hexapoda</taxon>
        <taxon>Collembola</taxon>
        <taxon>Symphypleona</taxon>
        <taxon>Sminthuridae</taxon>
        <taxon>Allacma</taxon>
    </lineage>
</organism>
<feature type="domain" description="C2H2-type" evidence="11">
    <location>
        <begin position="605"/>
        <end position="637"/>
    </location>
</feature>
<feature type="region of interest" description="Disordered" evidence="10">
    <location>
        <begin position="742"/>
        <end position="769"/>
    </location>
</feature>
<evidence type="ECO:0000256" key="4">
    <source>
        <dbReference type="ARBA" id="ARBA00022771"/>
    </source>
</evidence>
<dbReference type="InterPro" id="IPR013087">
    <property type="entry name" value="Znf_C2H2_type"/>
</dbReference>
<feature type="domain" description="C2H2-type" evidence="11">
    <location>
        <begin position="577"/>
        <end position="604"/>
    </location>
</feature>
<feature type="domain" description="C2H2-type" evidence="11">
    <location>
        <begin position="521"/>
        <end position="548"/>
    </location>
</feature>
<name>A0A8J2PTR9_9HEXA</name>
<keyword evidence="6" id="KW-0805">Transcription regulation</keyword>
<accession>A0A8J2PTR9</accession>
<evidence type="ECO:0000256" key="9">
    <source>
        <dbReference type="PROSITE-ProRule" id="PRU00042"/>
    </source>
</evidence>
<evidence type="ECO:0000313" key="13">
    <source>
        <dbReference type="Proteomes" id="UP000708208"/>
    </source>
</evidence>
<dbReference type="GO" id="GO:0005634">
    <property type="term" value="C:nucleus"/>
    <property type="evidence" value="ECO:0007669"/>
    <property type="project" value="UniProtKB-SubCell"/>
</dbReference>
<dbReference type="InterPro" id="IPR050636">
    <property type="entry name" value="C2H2-ZF_domain-containing"/>
</dbReference>
<evidence type="ECO:0000256" key="2">
    <source>
        <dbReference type="ARBA" id="ARBA00022723"/>
    </source>
</evidence>
<keyword evidence="7" id="KW-0804">Transcription</keyword>
<evidence type="ECO:0000256" key="5">
    <source>
        <dbReference type="ARBA" id="ARBA00022833"/>
    </source>
</evidence>
<feature type="domain" description="C2H2-type" evidence="11">
    <location>
        <begin position="495"/>
        <end position="522"/>
    </location>
</feature>
<feature type="domain" description="C2H2-type" evidence="11">
    <location>
        <begin position="457"/>
        <end position="479"/>
    </location>
</feature>
<feature type="domain" description="C2H2-type" evidence="11">
    <location>
        <begin position="301"/>
        <end position="328"/>
    </location>
</feature>
<dbReference type="Pfam" id="PF13912">
    <property type="entry name" value="zf-C2H2_6"/>
    <property type="match status" value="3"/>
</dbReference>
<feature type="region of interest" description="Disordered" evidence="10">
    <location>
        <begin position="182"/>
        <end position="201"/>
    </location>
</feature>
<gene>
    <name evidence="12" type="ORF">AFUS01_LOCUS45990</name>
</gene>
<dbReference type="AlphaFoldDB" id="A0A8J2PTR9"/>
<evidence type="ECO:0000256" key="1">
    <source>
        <dbReference type="ARBA" id="ARBA00004123"/>
    </source>
</evidence>
<sequence>MTDNFFETQTVVDSQFFDDEDLFQCGRCKKQFRSLEVFVMHKRDHCTPSRLQQFQEIDHVGQQMGEGKSVLDISSQFVHQIEAMSSDDSLLPTSLISSEDNATASLLNVMNNSSILHLTPSMVLTEDSVSFSIPVNQHGCLAHIVAHGQNSTLPSHGLLFTTSLLPQTSVSSKNILLPSSSLEFESNTSQEPQQSLQEPSTVPEIENLETLQPVLPHMDFTPSSELDQPCQEENSYPPITPEPMESTVILTDVMSESVSNAAAQGENIPTADEVDVQPNTLNELNNKKVRRSSSENDTSKKQCEYCGKVFKKVFNLHQHIRSHTGEKPFHCLVCGRGFTQKSNVKKHMQTHKVWPKLKVTLPKEQISVKIKNGHGSSSEVDQNCALGSQDVEYVVNNVYVCQYCNESFENHHKLKTHMIVHKNEKLFKCIHKDCSATFVDVEGLITHVKSHKDEMEYRCQQCPKIFKNLYDLGTHQYSHRLYPNKVSNGVTNRSYRCMKCNSKYSTSEALNHHLLTSSHNYPCSHCSLVFVCERYLRRHLKVHGTGEPFRCTQCGKLFKTENYLKSHLVIHSDSKPFGCETCGALFNRRDKLTRHKRIHESRKKFKCPFMATTGCTREFYRKDKLKDHLLSHSRKSYPCPKCGKSFAWPTRLRHHLAEHHPEMLSSTTCLECRKIFKTKHHLKIHLCKGPQAELAKSSKCKRSRRSYKEDSVELEDEDVIYGDCDVMVKLDSGDKEESVILSGLTNARHTDTRPTPYSDSNDNDDEDPVLSTMQIAFEASTVDSSSMDPLMAGD</sequence>
<feature type="domain" description="C2H2-type" evidence="11">
    <location>
        <begin position="399"/>
        <end position="426"/>
    </location>
</feature>
<dbReference type="GO" id="GO:0008270">
    <property type="term" value="F:zinc ion binding"/>
    <property type="evidence" value="ECO:0007669"/>
    <property type="project" value="UniProtKB-KW"/>
</dbReference>
<feature type="compositionally biased region" description="Polar residues" evidence="10">
    <location>
        <begin position="221"/>
        <end position="234"/>
    </location>
</feature>
<dbReference type="Pfam" id="PF00096">
    <property type="entry name" value="zf-C2H2"/>
    <property type="match status" value="4"/>
</dbReference>
<feature type="domain" description="C2H2-type" evidence="11">
    <location>
        <begin position="23"/>
        <end position="45"/>
    </location>
</feature>
<feature type="domain" description="C2H2-type" evidence="11">
    <location>
        <begin position="549"/>
        <end position="576"/>
    </location>
</feature>
<feature type="domain" description="C2H2-type" evidence="11">
    <location>
        <begin position="329"/>
        <end position="351"/>
    </location>
</feature>
<evidence type="ECO:0000256" key="3">
    <source>
        <dbReference type="ARBA" id="ARBA00022737"/>
    </source>
</evidence>
<evidence type="ECO:0000313" key="12">
    <source>
        <dbReference type="EMBL" id="CAG7836790.1"/>
    </source>
</evidence>
<keyword evidence="8" id="KW-0539">Nucleus</keyword>
<dbReference type="OrthoDB" id="10064525at2759"/>
<dbReference type="PANTHER" id="PTHR47772">
    <property type="entry name" value="ZINC FINGER PROTEIN 200"/>
    <property type="match status" value="1"/>
</dbReference>
<keyword evidence="3" id="KW-0677">Repeat</keyword>
<dbReference type="PROSITE" id="PS00028">
    <property type="entry name" value="ZINC_FINGER_C2H2_1"/>
    <property type="match status" value="11"/>
</dbReference>
<evidence type="ECO:0000259" key="11">
    <source>
        <dbReference type="PROSITE" id="PS50157"/>
    </source>
</evidence>
<feature type="domain" description="C2H2-type" evidence="11">
    <location>
        <begin position="637"/>
        <end position="664"/>
    </location>
</feature>
<feature type="domain" description="C2H2-type" evidence="11">
    <location>
        <begin position="427"/>
        <end position="456"/>
    </location>
</feature>
<reference evidence="12" key="1">
    <citation type="submission" date="2021-06" db="EMBL/GenBank/DDBJ databases">
        <authorList>
            <person name="Hodson N. C."/>
            <person name="Mongue J. A."/>
            <person name="Jaron S. K."/>
        </authorList>
    </citation>
    <scope>NUCLEOTIDE SEQUENCE</scope>
</reference>
<keyword evidence="13" id="KW-1185">Reference proteome</keyword>
<evidence type="ECO:0000256" key="10">
    <source>
        <dbReference type="SAM" id="MobiDB-lite"/>
    </source>
</evidence>
<protein>
    <recommendedName>
        <fullName evidence="11">C2H2-type domain-containing protein</fullName>
    </recommendedName>
</protein>
<dbReference type="PANTHER" id="PTHR47772:SF13">
    <property type="entry name" value="GASTRULA ZINC FINGER PROTEIN XLCGF49.1-LIKE-RELATED"/>
    <property type="match status" value="1"/>
</dbReference>
<dbReference type="FunFam" id="3.30.160.60:FF:000100">
    <property type="entry name" value="Zinc finger 45-like"/>
    <property type="match status" value="1"/>
</dbReference>
<feature type="compositionally biased region" description="Low complexity" evidence="10">
    <location>
        <begin position="189"/>
        <end position="200"/>
    </location>
</feature>
<dbReference type="SMART" id="SM00355">
    <property type="entry name" value="ZnF_C2H2"/>
    <property type="match status" value="13"/>
</dbReference>
<feature type="region of interest" description="Disordered" evidence="10">
    <location>
        <begin position="216"/>
        <end position="242"/>
    </location>
</feature>
<dbReference type="PROSITE" id="PS50157">
    <property type="entry name" value="ZINC_FINGER_C2H2_2"/>
    <property type="match status" value="12"/>
</dbReference>
<feature type="compositionally biased region" description="Polar residues" evidence="10">
    <location>
        <begin position="743"/>
        <end position="760"/>
    </location>
</feature>